<gene>
    <name evidence="2" type="ORF">TWF481_005689</name>
</gene>
<feature type="compositionally biased region" description="Acidic residues" evidence="1">
    <location>
        <begin position="147"/>
        <end position="157"/>
    </location>
</feature>
<feature type="compositionally biased region" description="Low complexity" evidence="1">
    <location>
        <begin position="1"/>
        <end position="11"/>
    </location>
</feature>
<accession>A0AAV9WFW6</accession>
<evidence type="ECO:0000313" key="3">
    <source>
        <dbReference type="Proteomes" id="UP001370758"/>
    </source>
</evidence>
<dbReference type="Proteomes" id="UP001370758">
    <property type="component" value="Unassembled WGS sequence"/>
</dbReference>
<feature type="region of interest" description="Disordered" evidence="1">
    <location>
        <begin position="134"/>
        <end position="202"/>
    </location>
</feature>
<reference evidence="2 3" key="1">
    <citation type="submission" date="2023-08" db="EMBL/GenBank/DDBJ databases">
        <authorList>
            <person name="Palmer J.M."/>
        </authorList>
    </citation>
    <scope>NUCLEOTIDE SEQUENCE [LARGE SCALE GENOMIC DNA]</scope>
    <source>
        <strain evidence="2 3">TWF481</strain>
    </source>
</reference>
<comment type="caution">
    <text evidence="2">The sequence shown here is derived from an EMBL/GenBank/DDBJ whole genome shotgun (WGS) entry which is preliminary data.</text>
</comment>
<dbReference type="AlphaFoldDB" id="A0AAV9WFW6"/>
<keyword evidence="3" id="KW-1185">Reference proteome</keyword>
<evidence type="ECO:0000313" key="2">
    <source>
        <dbReference type="EMBL" id="KAK6507239.1"/>
    </source>
</evidence>
<feature type="region of interest" description="Disordered" evidence="1">
    <location>
        <begin position="1"/>
        <end position="78"/>
    </location>
</feature>
<organism evidence="2 3">
    <name type="scientific">Arthrobotrys musiformis</name>
    <dbReference type="NCBI Taxonomy" id="47236"/>
    <lineage>
        <taxon>Eukaryota</taxon>
        <taxon>Fungi</taxon>
        <taxon>Dikarya</taxon>
        <taxon>Ascomycota</taxon>
        <taxon>Pezizomycotina</taxon>
        <taxon>Orbiliomycetes</taxon>
        <taxon>Orbiliales</taxon>
        <taxon>Orbiliaceae</taxon>
        <taxon>Arthrobotrys</taxon>
    </lineage>
</organism>
<name>A0AAV9WFW6_9PEZI</name>
<protein>
    <submittedName>
        <fullName evidence="2">Uncharacterized protein</fullName>
    </submittedName>
</protein>
<feature type="compositionally biased region" description="Basic and acidic residues" evidence="1">
    <location>
        <begin position="15"/>
        <end position="25"/>
    </location>
</feature>
<sequence>MPPATPRYRFPSPDDPPRPRTDPSRARIGASPSVRPFATPAPLAARQTQGNRGFSPDPDFFTPSISGRGRVSGKRRRSFDLDEIDEALLGSGRLRVLGDSSAGRVTSTAWTAVRQVTHATPTPARVLKRVSTISSPPEGLNLSFGDTQEDVQDDESEGGSGRKVRRRKKGGVFDDIESIASSLPADDDGEEDVRKENVKSTTTTATAKITNTLRAIGKVQHEKLMRVPDQPTLKLPPRPSSPTERELNKAICAMAWSPSHRKRRNANGKYLTGGLAATVLGWAYDAQDAVLRRNVVESYSKEASGGGVVVEVGGIWAEEGYAAVTGLCEDDKGGKEGRRVILIGDEGSGLRGGLGRGSRVEVRPPMWDVIVDKDVWTVGINWRLS</sequence>
<proteinExistence type="predicted"/>
<evidence type="ECO:0000256" key="1">
    <source>
        <dbReference type="SAM" id="MobiDB-lite"/>
    </source>
</evidence>
<dbReference type="EMBL" id="JAVHJL010000003">
    <property type="protein sequence ID" value="KAK6507239.1"/>
    <property type="molecule type" value="Genomic_DNA"/>
</dbReference>